<feature type="domain" description="Filamentous haemagglutinin FhaB/tRNA nuclease CdiA-like TPS" evidence="1">
    <location>
        <begin position="42"/>
        <end position="163"/>
    </location>
</feature>
<evidence type="ECO:0000313" key="2">
    <source>
        <dbReference type="EMBL" id="ABW29936.1"/>
    </source>
</evidence>
<dbReference type="RefSeq" id="WP_012165209.1">
    <property type="nucleotide sequence ID" value="NC_009925.1"/>
</dbReference>
<dbReference type="KEGG" id="amr:AM1_4965"/>
<accession>B0C4Q3</accession>
<dbReference type="InterPro" id="IPR011050">
    <property type="entry name" value="Pectin_lyase_fold/virulence"/>
</dbReference>
<dbReference type="EMBL" id="CP000828">
    <property type="protein sequence ID" value="ABW29936.1"/>
    <property type="molecule type" value="Genomic_DNA"/>
</dbReference>
<dbReference type="Gene3D" id="2.160.20.10">
    <property type="entry name" value="Single-stranded right-handed beta-helix, Pectin lyase-like"/>
    <property type="match status" value="3"/>
</dbReference>
<dbReference type="AlphaFoldDB" id="B0C4Q3"/>
<dbReference type="eggNOG" id="COG3210">
    <property type="taxonomic scope" value="Bacteria"/>
</dbReference>
<dbReference type="InterPro" id="IPR012334">
    <property type="entry name" value="Pectin_lyas_fold"/>
</dbReference>
<gene>
    <name evidence="2" type="ordered locus">AM1_4965</name>
</gene>
<reference evidence="2 3" key="1">
    <citation type="journal article" date="2008" name="Proc. Natl. Acad. Sci. U.S.A.">
        <title>Niche adaptation and genome expansion in the chlorophyll d-producing cyanobacterium Acaryochloris marina.</title>
        <authorList>
            <person name="Swingley W.D."/>
            <person name="Chen M."/>
            <person name="Cheung P.C."/>
            <person name="Conrad A.L."/>
            <person name="Dejesa L.C."/>
            <person name="Hao J."/>
            <person name="Honchak B.M."/>
            <person name="Karbach L.E."/>
            <person name="Kurdoglu A."/>
            <person name="Lahiri S."/>
            <person name="Mastrian S.D."/>
            <person name="Miyashita H."/>
            <person name="Page L."/>
            <person name="Ramakrishna P."/>
            <person name="Satoh S."/>
            <person name="Sattley W.M."/>
            <person name="Shimada Y."/>
            <person name="Taylor H.L."/>
            <person name="Tomo T."/>
            <person name="Tsuchiya T."/>
            <person name="Wang Z.T."/>
            <person name="Raymond J."/>
            <person name="Mimuro M."/>
            <person name="Blankenship R.E."/>
            <person name="Touchman J.W."/>
        </authorList>
    </citation>
    <scope>NUCLEOTIDE SEQUENCE [LARGE SCALE GENOMIC DNA]</scope>
    <source>
        <strain evidence="3">MBIC 11017</strain>
    </source>
</reference>
<protein>
    <submittedName>
        <fullName evidence="2">Haemagglutination activity domain protein</fullName>
    </submittedName>
</protein>
<dbReference type="Pfam" id="PF05860">
    <property type="entry name" value="TPS"/>
    <property type="match status" value="1"/>
</dbReference>
<dbReference type="SUPFAM" id="SSF51126">
    <property type="entry name" value="Pectin lyase-like"/>
    <property type="match status" value="4"/>
</dbReference>
<dbReference type="STRING" id="329726.AM1_4965"/>
<organism evidence="2 3">
    <name type="scientific">Acaryochloris marina (strain MBIC 11017)</name>
    <dbReference type="NCBI Taxonomy" id="329726"/>
    <lineage>
        <taxon>Bacteria</taxon>
        <taxon>Bacillati</taxon>
        <taxon>Cyanobacteriota</taxon>
        <taxon>Cyanophyceae</taxon>
        <taxon>Acaryochloridales</taxon>
        <taxon>Acaryochloridaceae</taxon>
        <taxon>Acaryochloris</taxon>
    </lineage>
</organism>
<dbReference type="InterPro" id="IPR008638">
    <property type="entry name" value="FhaB/CdiA-like_TPS"/>
</dbReference>
<proteinExistence type="predicted"/>
<sequence>MTQHILRSYVQLGSASLFIGWTIFSIDVRHAIAQALPDASLGAERSIVTPNVNVNNRPASLIQGGAVRNSTTVFHSFERFDIPKNQAIFFDNPSAIRTIISRVTGNNPSQILGTLGLWNNIAGTVGNADLFFINPRGIAFGPQSSLDLNGSFLASTATSINFGKEYQFSTINPAPPPILTVNIPTGLQFSGSEAAILSQANVNPVNQTFGLNVPPDRTLALVGGNIIVQEGRLLAPQGRIELGSVKNGEVGLLPQFNSWKLDYSNIENFQDILLEQRSVVSATGVGGGEIRLQGRNVLINNNSRIFATVNFGFTLGGTLEIDASEIFQISNGSGVFTSTLADGDAGSILVKANKVLLKNDAAIVTNSAFIDFDFFQIRANGNSGNIYIDAPESVEIINNSQISTTTNTPGDAGLISIKTGRLIASESSLFPAINSVADIGSEGEAGDINLLATRFIQIDNSSVSTFTAGLGDAGDLTINTPKLLLANGGRLEASTFGSGKGGDIAAFVSDQINISGNTPNADQPSGIFSIVEVGATGSGGQLLLNTGQLSIEKGGQVSTSTAGPGVAGKIDIRALQGVSLADPGSGVFANTTATGQGGTISFDTPNFLIEKGAVVNASTSGNGRGGSIFVQANRFTARQGGQLLSTASGQGPAGDITLQVRDNITLTGANSGLFASTTPDSTGAAGNIFIDPIQVLIANGAAVSATSLGMGEGGDIQLRARNLTLDQGQITAEAAVAPAGDIQLNIDNFLLLRNGSLISTTAGGDATGGDINIDAQLVAAFPFENSDITANALSGPGGNITITTQGVFGLEVRNTLTNASDITAFSQTNPQLNGIVEIITPEVDPSENLSEQPETVEKPTEIARGCKAQTASSSFVSKGRGGLPQNPDAALSGEAIWQDLRAQEIQPAQQPINQTLPQSTSQTFLSSTSQWVEAKAWQRLSNGKVKLVGNSINQNTLHPVPTC</sequence>
<dbReference type="NCBIfam" id="TIGR01901">
    <property type="entry name" value="adhes_NPXG"/>
    <property type="match status" value="1"/>
</dbReference>
<dbReference type="OrthoDB" id="524333at2"/>
<keyword evidence="3" id="KW-1185">Reference proteome</keyword>
<dbReference type="Proteomes" id="UP000000268">
    <property type="component" value="Chromosome"/>
</dbReference>
<evidence type="ECO:0000259" key="1">
    <source>
        <dbReference type="SMART" id="SM00912"/>
    </source>
</evidence>
<evidence type="ECO:0000313" key="3">
    <source>
        <dbReference type="Proteomes" id="UP000000268"/>
    </source>
</evidence>
<name>B0C4Q3_ACAM1</name>
<dbReference type="HOGENOM" id="CLU_001325_1_0_3"/>
<dbReference type="SMART" id="SM00912">
    <property type="entry name" value="Haemagg_act"/>
    <property type="match status" value="1"/>
</dbReference>